<comment type="caution">
    <text evidence="2">The sequence shown here is derived from an EMBL/GenBank/DDBJ whole genome shotgun (WGS) entry which is preliminary data.</text>
</comment>
<evidence type="ECO:0000256" key="1">
    <source>
        <dbReference type="SAM" id="SignalP"/>
    </source>
</evidence>
<protein>
    <recommendedName>
        <fullName evidence="4">Extracellular membrane protein CFEM domain-containing protein</fullName>
    </recommendedName>
</protein>
<dbReference type="EMBL" id="JAWWNJ010000174">
    <property type="protein sequence ID" value="KAK6975111.1"/>
    <property type="molecule type" value="Genomic_DNA"/>
</dbReference>
<dbReference type="Proteomes" id="UP001362999">
    <property type="component" value="Unassembled WGS sequence"/>
</dbReference>
<reference evidence="2 3" key="1">
    <citation type="journal article" date="2024" name="J Genomics">
        <title>Draft genome sequencing and assembly of Favolaschia claudopus CIRM-BRFM 2984 isolated from oak limbs.</title>
        <authorList>
            <person name="Navarro D."/>
            <person name="Drula E."/>
            <person name="Chaduli D."/>
            <person name="Cazenave R."/>
            <person name="Ahrendt S."/>
            <person name="Wang J."/>
            <person name="Lipzen A."/>
            <person name="Daum C."/>
            <person name="Barry K."/>
            <person name="Grigoriev I.V."/>
            <person name="Favel A."/>
            <person name="Rosso M.N."/>
            <person name="Martin F."/>
        </authorList>
    </citation>
    <scope>NUCLEOTIDE SEQUENCE [LARGE SCALE GENOMIC DNA]</scope>
    <source>
        <strain evidence="2 3">CIRM-BRFM 2984</strain>
    </source>
</reference>
<proteinExistence type="predicted"/>
<evidence type="ECO:0008006" key="4">
    <source>
        <dbReference type="Google" id="ProtNLM"/>
    </source>
</evidence>
<keyword evidence="3" id="KW-1185">Reference proteome</keyword>
<evidence type="ECO:0000313" key="2">
    <source>
        <dbReference type="EMBL" id="KAK6975111.1"/>
    </source>
</evidence>
<evidence type="ECO:0000313" key="3">
    <source>
        <dbReference type="Proteomes" id="UP001362999"/>
    </source>
</evidence>
<keyword evidence="1" id="KW-0732">Signal</keyword>
<accession>A0AAV9ZAP9</accession>
<sequence length="151" mass="15964">MNLILVLAPMFLFLFTGASALLIPRADINGTLVPPPCISTCQSTISFQSKCGSDLKCRCTDANANNFANCVDCILGFNSGSLAQNAAQSVLDEYVDECRKNNITISSLTLSLPAPTASPTGSLTSGSPHPSTRFSVPSSMLTLLVVLLFMR</sequence>
<feature type="signal peptide" evidence="1">
    <location>
        <begin position="1"/>
        <end position="20"/>
    </location>
</feature>
<feature type="chain" id="PRO_5043485827" description="Extracellular membrane protein CFEM domain-containing protein" evidence="1">
    <location>
        <begin position="21"/>
        <end position="151"/>
    </location>
</feature>
<gene>
    <name evidence="2" type="ORF">R3P38DRAFT_3127216</name>
</gene>
<name>A0AAV9ZAP9_9AGAR</name>
<dbReference type="AlphaFoldDB" id="A0AAV9ZAP9"/>
<organism evidence="2 3">
    <name type="scientific">Favolaschia claudopus</name>
    <dbReference type="NCBI Taxonomy" id="2862362"/>
    <lineage>
        <taxon>Eukaryota</taxon>
        <taxon>Fungi</taxon>
        <taxon>Dikarya</taxon>
        <taxon>Basidiomycota</taxon>
        <taxon>Agaricomycotina</taxon>
        <taxon>Agaricomycetes</taxon>
        <taxon>Agaricomycetidae</taxon>
        <taxon>Agaricales</taxon>
        <taxon>Marasmiineae</taxon>
        <taxon>Mycenaceae</taxon>
        <taxon>Favolaschia</taxon>
    </lineage>
</organism>